<dbReference type="EMBL" id="BAAAZK010000007">
    <property type="protein sequence ID" value="GAA4180948.1"/>
    <property type="molecule type" value="Genomic_DNA"/>
</dbReference>
<sequence length="304" mass="34151">MRFIFIVILSVFAFSCKKDENNLGGKDQNMLKAGFSYLNPQGKEFGDSLIILPVSGSIMNIDNSLSAYAGATFKNNAHWTWGKGRDLTKDVVLSWKVIDTKDNKLVKTSNMEDLQLELYELGKYKLIQYTYASVAYRDIANPLDSVSKLVEIVNKRQIDSIGIDFLSFSSPYLNWNLNSKEPVDVFVSIYRNKGELMLGKAPLFKSKVIRGVKSGATALKFDIPGSTTLSSFSKPINSDDDLLIQLNVEQNGTTYTLIDNERGLVIQHLQSGYLSKDNSRLLEELKLSYGKMALIINTSYQFMQ</sequence>
<dbReference type="RefSeq" id="WP_346087335.1">
    <property type="nucleotide sequence ID" value="NZ_BAAAZK010000007.1"/>
</dbReference>
<name>A0ABP8AB18_9SPHI</name>
<organism evidence="1 2">
    <name type="scientific">Sphingobacterium ginsenosidimutans</name>
    <dbReference type="NCBI Taxonomy" id="687845"/>
    <lineage>
        <taxon>Bacteria</taxon>
        <taxon>Pseudomonadati</taxon>
        <taxon>Bacteroidota</taxon>
        <taxon>Sphingobacteriia</taxon>
        <taxon>Sphingobacteriales</taxon>
        <taxon>Sphingobacteriaceae</taxon>
        <taxon>Sphingobacterium</taxon>
    </lineage>
</organism>
<proteinExistence type="predicted"/>
<dbReference type="PROSITE" id="PS51257">
    <property type="entry name" value="PROKAR_LIPOPROTEIN"/>
    <property type="match status" value="1"/>
</dbReference>
<gene>
    <name evidence="1" type="ORF">GCM10022218_35960</name>
</gene>
<comment type="caution">
    <text evidence="1">The sequence shown here is derived from an EMBL/GenBank/DDBJ whole genome shotgun (WGS) entry which is preliminary data.</text>
</comment>
<protein>
    <submittedName>
        <fullName evidence="1">Uncharacterized protein</fullName>
    </submittedName>
</protein>
<keyword evidence="2" id="KW-1185">Reference proteome</keyword>
<dbReference type="Proteomes" id="UP001500167">
    <property type="component" value="Unassembled WGS sequence"/>
</dbReference>
<accession>A0ABP8AB18</accession>
<evidence type="ECO:0000313" key="1">
    <source>
        <dbReference type="EMBL" id="GAA4180948.1"/>
    </source>
</evidence>
<evidence type="ECO:0000313" key="2">
    <source>
        <dbReference type="Proteomes" id="UP001500167"/>
    </source>
</evidence>
<reference evidence="2" key="1">
    <citation type="journal article" date="2019" name="Int. J. Syst. Evol. Microbiol.">
        <title>The Global Catalogue of Microorganisms (GCM) 10K type strain sequencing project: providing services to taxonomists for standard genome sequencing and annotation.</title>
        <authorList>
            <consortium name="The Broad Institute Genomics Platform"/>
            <consortium name="The Broad Institute Genome Sequencing Center for Infectious Disease"/>
            <person name="Wu L."/>
            <person name="Ma J."/>
        </authorList>
    </citation>
    <scope>NUCLEOTIDE SEQUENCE [LARGE SCALE GENOMIC DNA]</scope>
    <source>
        <strain evidence="2">JCM 16722</strain>
    </source>
</reference>